<feature type="chain" id="PRO_5005512657" evidence="2">
    <location>
        <begin position="29"/>
        <end position="241"/>
    </location>
</feature>
<keyword evidence="4" id="KW-1185">Reference proteome</keyword>
<evidence type="ECO:0000313" key="4">
    <source>
        <dbReference type="Proteomes" id="UP000036771"/>
    </source>
</evidence>
<keyword evidence="2" id="KW-0732">Signal</keyword>
<evidence type="ECO:0000256" key="2">
    <source>
        <dbReference type="SAM" id="SignalP"/>
    </source>
</evidence>
<comment type="caution">
    <text evidence="3">The sequence shown here is derived from an EMBL/GenBank/DDBJ whole genome shotgun (WGS) entry which is preliminary data.</text>
</comment>
<feature type="coiled-coil region" evidence="1">
    <location>
        <begin position="36"/>
        <end position="111"/>
    </location>
</feature>
<name>A0A0K8MBP1_9PROT</name>
<feature type="signal peptide" evidence="2">
    <location>
        <begin position="1"/>
        <end position="28"/>
    </location>
</feature>
<dbReference type="EMBL" id="BBVC01000020">
    <property type="protein sequence ID" value="GAO97892.1"/>
    <property type="molecule type" value="Genomic_DNA"/>
</dbReference>
<sequence length="241" mass="26355" precursor="true">MLLTKKMFVSLAAIAVVFTGVNMGTVSAADDLSSFIAQKHAELDQAEKSMNQLGLDKGHDESAGQLLIQTAPKIDEAKAKLKELEEKKLQFDEAQSKLKGLELETKSLSRKIQNTLIMVTGSLKTVEGLIVGGPKNFPERCSIMTLDDPKGEARIQKAGFKKEKGIIEQFNRVWVLSVGDEKAPDALRRTPLDEKVGLIGSKDPNSGMLVKSLTPKDMFVTALVDPKTNKVMCVSKSQRVQ</sequence>
<evidence type="ECO:0000256" key="1">
    <source>
        <dbReference type="SAM" id="Coils"/>
    </source>
</evidence>
<evidence type="ECO:0000313" key="3">
    <source>
        <dbReference type="EMBL" id="GAO97892.1"/>
    </source>
</evidence>
<keyword evidence="1" id="KW-0175">Coiled coil</keyword>
<proteinExistence type="predicted"/>
<reference evidence="3 4" key="1">
    <citation type="submission" date="2015-03" db="EMBL/GenBank/DDBJ databases">
        <title>Caedibacter varicaedens, whole genome shotgun sequence.</title>
        <authorList>
            <person name="Suzuki H."/>
            <person name="Dapper A.L."/>
            <person name="Gibson A.K."/>
            <person name="Jackson C."/>
            <person name="Lee H."/>
            <person name="Pejaver V.R."/>
            <person name="Doak T."/>
            <person name="Lynch M."/>
        </authorList>
    </citation>
    <scope>NUCLEOTIDE SEQUENCE [LARGE SCALE GENOMIC DNA]</scope>
</reference>
<protein>
    <submittedName>
        <fullName evidence="3">Uncharacterized protein</fullName>
    </submittedName>
</protein>
<organism evidence="3 4">
    <name type="scientific">Caedimonas varicaedens</name>
    <dbReference type="NCBI Taxonomy" id="1629334"/>
    <lineage>
        <taxon>Bacteria</taxon>
        <taxon>Pseudomonadati</taxon>
        <taxon>Pseudomonadota</taxon>
        <taxon>Alphaproteobacteria</taxon>
        <taxon>Holosporales</taxon>
        <taxon>Caedimonadaceae</taxon>
        <taxon>Caedimonas</taxon>
    </lineage>
</organism>
<accession>A0A0K8MBP1</accession>
<dbReference type="AlphaFoldDB" id="A0A0K8MBP1"/>
<gene>
    <name evidence="3" type="ORF">Cva_00533</name>
</gene>
<dbReference type="Proteomes" id="UP000036771">
    <property type="component" value="Unassembled WGS sequence"/>
</dbReference>